<dbReference type="Gene3D" id="1.20.58.1000">
    <property type="entry name" value="Metal-sensitive repressor, helix protomer"/>
    <property type="match status" value="1"/>
</dbReference>
<dbReference type="InterPro" id="IPR003735">
    <property type="entry name" value="Metal_Tscrpt_repr"/>
</dbReference>
<dbReference type="PANTHER" id="PTHR33677:SF5">
    <property type="entry name" value="TRANSCRIPTIONAL REPRESSOR FRMR"/>
    <property type="match status" value="1"/>
</dbReference>
<dbReference type="PANTHER" id="PTHR33677">
    <property type="entry name" value="TRANSCRIPTIONAL REPRESSOR FRMR-RELATED"/>
    <property type="match status" value="1"/>
</dbReference>
<dbReference type="GO" id="GO:0003677">
    <property type="term" value="F:DNA binding"/>
    <property type="evidence" value="ECO:0007669"/>
    <property type="project" value="InterPro"/>
</dbReference>
<dbReference type="CDD" id="cd10155">
    <property type="entry name" value="BsYrkD-like_DUF156"/>
    <property type="match status" value="1"/>
</dbReference>
<proteinExistence type="predicted"/>
<dbReference type="AlphaFoldDB" id="A0A290Q1M4"/>
<protein>
    <submittedName>
        <fullName evidence="1">Metal-sensing transcriptional repressor</fullName>
    </submittedName>
</protein>
<evidence type="ECO:0000313" key="3">
    <source>
        <dbReference type="Proteomes" id="UP000501558"/>
    </source>
</evidence>
<organism evidence="1 4">
    <name type="scientific">Pseudolactococcus raffinolactis</name>
    <dbReference type="NCBI Taxonomy" id="1366"/>
    <lineage>
        <taxon>Bacteria</taxon>
        <taxon>Bacillati</taxon>
        <taxon>Bacillota</taxon>
        <taxon>Bacilli</taxon>
        <taxon>Lactobacillales</taxon>
        <taxon>Streptococcaceae</taxon>
        <taxon>Pseudolactococcus</taxon>
    </lineage>
</organism>
<dbReference type="Pfam" id="PF02583">
    <property type="entry name" value="Trns_repr_metal"/>
    <property type="match status" value="1"/>
</dbReference>
<dbReference type="GO" id="GO:0046872">
    <property type="term" value="F:metal ion binding"/>
    <property type="evidence" value="ECO:0007669"/>
    <property type="project" value="InterPro"/>
</dbReference>
<sequence length="88" mass="10164">MLESDNQKQIINRLRRVEGQLRGIQKMIAEEKDCVNIVTQLSAVRSGIDRTMGIIVAENLKQCFEHPNDNPEEQLEKMEQAIQMVIKK</sequence>
<name>A0A290Q1M4_9LACT</name>
<accession>A0A290Q1M4</accession>
<dbReference type="EMBL" id="CP047628">
    <property type="protein sequence ID" value="QIW58477.1"/>
    <property type="molecule type" value="Genomic_DNA"/>
</dbReference>
<evidence type="ECO:0000313" key="1">
    <source>
        <dbReference type="EMBL" id="QIW53787.1"/>
    </source>
</evidence>
<dbReference type="KEGG" id="lrn:CMV25_10360"/>
<gene>
    <name evidence="2" type="ORF">GU334_05955</name>
    <name evidence="1" type="ORF">GU336_06340</name>
</gene>
<evidence type="ECO:0000313" key="2">
    <source>
        <dbReference type="EMBL" id="QIW58477.1"/>
    </source>
</evidence>
<dbReference type="GO" id="GO:0045892">
    <property type="term" value="P:negative regulation of DNA-templated transcription"/>
    <property type="evidence" value="ECO:0007669"/>
    <property type="project" value="UniProtKB-ARBA"/>
</dbReference>
<keyword evidence="3" id="KW-1185">Reference proteome</keyword>
<dbReference type="RefSeq" id="WP_096040415.1">
    <property type="nucleotide sequence ID" value="NZ_CBCPKB010000004.1"/>
</dbReference>
<dbReference type="Proteomes" id="UP000501558">
    <property type="component" value="Chromosome"/>
</dbReference>
<dbReference type="EMBL" id="CP047616">
    <property type="protein sequence ID" value="QIW53787.1"/>
    <property type="molecule type" value="Genomic_DNA"/>
</dbReference>
<evidence type="ECO:0000313" key="4">
    <source>
        <dbReference type="Proteomes" id="UP000501945"/>
    </source>
</evidence>
<dbReference type="Proteomes" id="UP000501945">
    <property type="component" value="Chromosome"/>
</dbReference>
<dbReference type="InterPro" id="IPR038390">
    <property type="entry name" value="Metal_Tscrpt_repr_sf"/>
</dbReference>
<reference evidence="3 4" key="1">
    <citation type="submission" date="2019-12" db="EMBL/GenBank/DDBJ databases">
        <title>Whole genome sequences of Lactococcus raffinolactis strains isolated from sewage.</title>
        <authorList>
            <person name="Ybazeta G."/>
            <person name="Ross M."/>
            <person name="Brabant-Kirwan D."/>
            <person name="Saleh M."/>
            <person name="Dillon J.A."/>
            <person name="Splinter K."/>
            <person name="Nokhbeh R."/>
        </authorList>
    </citation>
    <scope>NUCLEOTIDE SEQUENCE [LARGE SCALE GENOMIC DNA]</scope>
    <source>
        <strain evidence="2 3">Lr_19_14</strain>
        <strain evidence="1 4">Lr_19_5</strain>
    </source>
</reference>